<keyword evidence="4" id="KW-0808">Transferase</keyword>
<dbReference type="GO" id="GO:0061630">
    <property type="term" value="F:ubiquitin protein ligase activity"/>
    <property type="evidence" value="ECO:0007669"/>
    <property type="project" value="UniProtKB-EC"/>
</dbReference>
<dbReference type="EC" id="2.3.2.27" evidence="3"/>
<evidence type="ECO:0000256" key="6">
    <source>
        <dbReference type="ARBA" id="ARBA00022723"/>
    </source>
</evidence>
<dbReference type="Gene3D" id="3.30.40.10">
    <property type="entry name" value="Zinc/RING finger domain, C3HC4 (zinc finger)"/>
    <property type="match status" value="1"/>
</dbReference>
<protein>
    <recommendedName>
        <fullName evidence="3">RING-type E3 ubiquitin transferase</fullName>
        <ecNumber evidence="3">2.3.2.27</ecNumber>
    </recommendedName>
</protein>
<evidence type="ECO:0000256" key="4">
    <source>
        <dbReference type="ARBA" id="ARBA00022679"/>
    </source>
</evidence>
<evidence type="ECO:0000256" key="10">
    <source>
        <dbReference type="ARBA" id="ARBA00022989"/>
    </source>
</evidence>
<accession>A0AAV1HZA1</accession>
<dbReference type="GO" id="GO:0016020">
    <property type="term" value="C:membrane"/>
    <property type="evidence" value="ECO:0007669"/>
    <property type="project" value="UniProtKB-SubCell"/>
</dbReference>
<feature type="domain" description="RING-type" evidence="14">
    <location>
        <begin position="325"/>
        <end position="359"/>
    </location>
</feature>
<evidence type="ECO:0000256" key="7">
    <source>
        <dbReference type="ARBA" id="ARBA00022771"/>
    </source>
</evidence>
<dbReference type="InterPro" id="IPR001841">
    <property type="entry name" value="Znf_RING"/>
</dbReference>
<dbReference type="PROSITE" id="PS50089">
    <property type="entry name" value="ZF_RING_2"/>
    <property type="match status" value="1"/>
</dbReference>
<name>A0AAV1HZA1_9CHLO</name>
<keyword evidence="5 13" id="KW-0812">Transmembrane</keyword>
<keyword evidence="10 13" id="KW-1133">Transmembrane helix</keyword>
<keyword evidence="7 12" id="KW-0863">Zinc-finger</keyword>
<evidence type="ECO:0000256" key="5">
    <source>
        <dbReference type="ARBA" id="ARBA00022692"/>
    </source>
</evidence>
<dbReference type="Pfam" id="PF13920">
    <property type="entry name" value="zf-C3HC4_3"/>
    <property type="match status" value="1"/>
</dbReference>
<evidence type="ECO:0000256" key="8">
    <source>
        <dbReference type="ARBA" id="ARBA00022786"/>
    </source>
</evidence>
<dbReference type="GO" id="GO:0008270">
    <property type="term" value="F:zinc ion binding"/>
    <property type="evidence" value="ECO:0007669"/>
    <property type="project" value="UniProtKB-KW"/>
</dbReference>
<keyword evidence="11 13" id="KW-0472">Membrane</keyword>
<feature type="transmembrane region" description="Helical" evidence="13">
    <location>
        <begin position="247"/>
        <end position="269"/>
    </location>
</feature>
<evidence type="ECO:0000256" key="12">
    <source>
        <dbReference type="PROSITE-ProRule" id="PRU00175"/>
    </source>
</evidence>
<dbReference type="Proteomes" id="UP001314263">
    <property type="component" value="Unassembled WGS sequence"/>
</dbReference>
<dbReference type="InterPro" id="IPR022170">
    <property type="entry name" value="MUL1-like"/>
</dbReference>
<dbReference type="InterPro" id="IPR044231">
    <property type="entry name" value="SP1/SPL1"/>
</dbReference>
<evidence type="ECO:0000256" key="2">
    <source>
        <dbReference type="ARBA" id="ARBA00004141"/>
    </source>
</evidence>
<reference evidence="15 16" key="1">
    <citation type="submission" date="2023-10" db="EMBL/GenBank/DDBJ databases">
        <authorList>
            <person name="Maclean D."/>
            <person name="Macfadyen A."/>
        </authorList>
    </citation>
    <scope>NUCLEOTIDE SEQUENCE [LARGE SCALE GENOMIC DNA]</scope>
</reference>
<gene>
    <name evidence="15" type="ORF">CVIRNUC_003017</name>
</gene>
<evidence type="ECO:0000259" key="14">
    <source>
        <dbReference type="PROSITE" id="PS50089"/>
    </source>
</evidence>
<evidence type="ECO:0000313" key="15">
    <source>
        <dbReference type="EMBL" id="CAK0763033.1"/>
    </source>
</evidence>
<evidence type="ECO:0000256" key="3">
    <source>
        <dbReference type="ARBA" id="ARBA00012483"/>
    </source>
</evidence>
<comment type="caution">
    <text evidence="15">The sequence shown here is derived from an EMBL/GenBank/DDBJ whole genome shotgun (WGS) entry which is preliminary data.</text>
</comment>
<comment type="subcellular location">
    <subcellularLocation>
        <location evidence="2">Membrane</location>
        <topology evidence="2">Multi-pass membrane protein</topology>
    </subcellularLocation>
</comment>
<dbReference type="EMBL" id="CAUYUE010000004">
    <property type="protein sequence ID" value="CAK0763033.1"/>
    <property type="molecule type" value="Genomic_DNA"/>
</dbReference>
<dbReference type="GO" id="GO:0016567">
    <property type="term" value="P:protein ubiquitination"/>
    <property type="evidence" value="ECO:0007669"/>
    <property type="project" value="InterPro"/>
</dbReference>
<keyword evidence="8" id="KW-0833">Ubl conjugation pathway</keyword>
<evidence type="ECO:0000313" key="16">
    <source>
        <dbReference type="Proteomes" id="UP001314263"/>
    </source>
</evidence>
<proteinExistence type="predicted"/>
<sequence>MTDTNFVSLPGVLTCAVGGVIRAFAWSFNREASQVASARRIENLADLQKEGSKASELVTVTGIAWSSHPLKCELSDRKAILAESWIDRHILRTVDTKSWVRNHEKSTERIRSSRRDTPWCLVDSSGSACLPVLNAWTAKYLPWEYTEIHTPEDRGLAQKALDMLSGMRAVGRTETEAVIPVNAQLTAVGELVSTSRPGAVSSGSIRSQKGHVVALQAPQRGGPFILTDHSLPQLLETLNSRTHMAKFIANCFIGVGAAIITYRAIQAALQLRRKRKERRRAQEISQKRRLAEQQRRMSVQSHRRGQLASAAQATGVDGAREEGLCVVCIDSRADSVFLCGHMCVCELCATGLSACPICRRRSRPIRVFAT</sequence>
<dbReference type="Pfam" id="PF12483">
    <property type="entry name" value="GIDE"/>
    <property type="match status" value="1"/>
</dbReference>
<dbReference type="AlphaFoldDB" id="A0AAV1HZA1"/>
<comment type="catalytic activity">
    <reaction evidence="1">
        <text>S-ubiquitinyl-[E2 ubiquitin-conjugating enzyme]-L-cysteine + [acceptor protein]-L-lysine = [E2 ubiquitin-conjugating enzyme]-L-cysteine + N(6)-ubiquitinyl-[acceptor protein]-L-lysine.</text>
        <dbReference type="EC" id="2.3.2.27"/>
    </reaction>
</comment>
<dbReference type="PANTHER" id="PTHR47568">
    <property type="match status" value="1"/>
</dbReference>
<organism evidence="15 16">
    <name type="scientific">Coccomyxa viridis</name>
    <dbReference type="NCBI Taxonomy" id="1274662"/>
    <lineage>
        <taxon>Eukaryota</taxon>
        <taxon>Viridiplantae</taxon>
        <taxon>Chlorophyta</taxon>
        <taxon>core chlorophytes</taxon>
        <taxon>Trebouxiophyceae</taxon>
        <taxon>Trebouxiophyceae incertae sedis</taxon>
        <taxon>Coccomyxaceae</taxon>
        <taxon>Coccomyxa</taxon>
    </lineage>
</organism>
<evidence type="ECO:0000256" key="9">
    <source>
        <dbReference type="ARBA" id="ARBA00022833"/>
    </source>
</evidence>
<evidence type="ECO:0000256" key="1">
    <source>
        <dbReference type="ARBA" id="ARBA00000900"/>
    </source>
</evidence>
<evidence type="ECO:0000256" key="11">
    <source>
        <dbReference type="ARBA" id="ARBA00023136"/>
    </source>
</evidence>
<dbReference type="InterPro" id="IPR013083">
    <property type="entry name" value="Znf_RING/FYVE/PHD"/>
</dbReference>
<evidence type="ECO:0000256" key="13">
    <source>
        <dbReference type="SAM" id="Phobius"/>
    </source>
</evidence>
<keyword evidence="6" id="KW-0479">Metal-binding</keyword>
<dbReference type="PANTHER" id="PTHR47568:SF2">
    <property type="entry name" value="E3 UBIQUITIN-PROTEIN LIGASE SP1-RELATED"/>
    <property type="match status" value="1"/>
</dbReference>
<keyword evidence="16" id="KW-1185">Reference proteome</keyword>
<keyword evidence="9" id="KW-0862">Zinc</keyword>